<accession>A0A9K3GLY6</accession>
<name>A0A9K3GLY6_9EUKA</name>
<gene>
    <name evidence="2" type="ORF">KIPB_010986</name>
</gene>
<feature type="compositionally biased region" description="Basic residues" evidence="1">
    <location>
        <begin position="71"/>
        <end position="81"/>
    </location>
</feature>
<feature type="region of interest" description="Disordered" evidence="1">
    <location>
        <begin position="366"/>
        <end position="406"/>
    </location>
</feature>
<protein>
    <submittedName>
        <fullName evidence="2">Uncharacterized protein</fullName>
    </submittedName>
</protein>
<dbReference type="AlphaFoldDB" id="A0A9K3GLY6"/>
<feature type="non-terminal residue" evidence="2">
    <location>
        <position position="1"/>
    </location>
</feature>
<evidence type="ECO:0000256" key="1">
    <source>
        <dbReference type="SAM" id="MobiDB-lite"/>
    </source>
</evidence>
<keyword evidence="3" id="KW-1185">Reference proteome</keyword>
<feature type="region of interest" description="Disordered" evidence="1">
    <location>
        <begin position="253"/>
        <end position="347"/>
    </location>
</feature>
<feature type="compositionally biased region" description="Basic and acidic residues" evidence="1">
    <location>
        <begin position="366"/>
        <end position="382"/>
    </location>
</feature>
<dbReference type="Proteomes" id="UP000265618">
    <property type="component" value="Unassembled WGS sequence"/>
</dbReference>
<feature type="region of interest" description="Disordered" evidence="1">
    <location>
        <begin position="225"/>
        <end position="244"/>
    </location>
</feature>
<sequence>SGRGHQTQRIPEEFVHQPVRFSRYPHQASMAALEWVNDSQGSQPFNSEREGPVFDLTSSSYSSPRLPHFQARPRPRARARARASIPVATSETLGSTDTLSVTDTPQRLPVGFRCLGSLADSQWSKGPVKRSTSANVRGVAAHTHETGAGSGLRQQGTALDDGSGQETLLSQERHSVSDEPAMTYSDSCGDKSPFQTDSCITSDSELSFPEDITRPRNGSPRLALIVPGSPTSPPVSTPTDPGSLSMTRLFVSRESIRPSRTPVASPSPLSGSVDDVHCTETDTCTDATGREGEIPRQTQRRERKRMPRSPLLSPVAERTLKSTSEAEGEPEAEVDERGMQQTFSSSLQLPFRGDIDWGKVTSKEGRELHYRNGRQDKADRSAVRSHSRSTTETDPLHPEHSVTSFSGQDTRVDSMYDIAHPPGVSLALQNLRLDPQVPSDDSNIWSARVGCYQPINTSDGAQAVFQLNSIQSVLHYLGEEGNPSGSTSTFVTPVEVISMLRYPADAIPYLGFVLHTHFSLESVVSLNRCL</sequence>
<reference evidence="2 3" key="1">
    <citation type="journal article" date="2018" name="PLoS ONE">
        <title>The draft genome of Kipferlia bialata reveals reductive genome evolution in fornicate parasites.</title>
        <authorList>
            <person name="Tanifuji G."/>
            <person name="Takabayashi S."/>
            <person name="Kume K."/>
            <person name="Takagi M."/>
            <person name="Nakayama T."/>
            <person name="Kamikawa R."/>
            <person name="Inagaki Y."/>
            <person name="Hashimoto T."/>
        </authorList>
    </citation>
    <scope>NUCLEOTIDE SEQUENCE [LARGE SCALE GENOMIC DNA]</scope>
    <source>
        <strain evidence="2">NY0173</strain>
    </source>
</reference>
<evidence type="ECO:0000313" key="3">
    <source>
        <dbReference type="Proteomes" id="UP000265618"/>
    </source>
</evidence>
<feature type="region of interest" description="Disordered" evidence="1">
    <location>
        <begin position="39"/>
        <end position="85"/>
    </location>
</feature>
<organism evidence="2 3">
    <name type="scientific">Kipferlia bialata</name>
    <dbReference type="NCBI Taxonomy" id="797122"/>
    <lineage>
        <taxon>Eukaryota</taxon>
        <taxon>Metamonada</taxon>
        <taxon>Carpediemonas-like organisms</taxon>
        <taxon>Kipferlia</taxon>
    </lineage>
</organism>
<proteinExistence type="predicted"/>
<feature type="region of interest" description="Disordered" evidence="1">
    <location>
        <begin position="143"/>
        <end position="190"/>
    </location>
</feature>
<comment type="caution">
    <text evidence="2">The sequence shown here is derived from an EMBL/GenBank/DDBJ whole genome shotgun (WGS) entry which is preliminary data.</text>
</comment>
<dbReference type="EMBL" id="BDIP01004289">
    <property type="protein sequence ID" value="GIQ88679.1"/>
    <property type="molecule type" value="Genomic_DNA"/>
</dbReference>
<feature type="compositionally biased region" description="Basic and acidic residues" evidence="1">
    <location>
        <begin position="389"/>
        <end position="400"/>
    </location>
</feature>
<evidence type="ECO:0000313" key="2">
    <source>
        <dbReference type="EMBL" id="GIQ88679.1"/>
    </source>
</evidence>